<dbReference type="RefSeq" id="WP_200804369.1">
    <property type="nucleotide sequence ID" value="NZ_FRBI01000004.1"/>
</dbReference>
<feature type="region of interest" description="Disordered" evidence="1">
    <location>
        <begin position="117"/>
        <end position="154"/>
    </location>
</feature>
<dbReference type="EMBL" id="FRBI01000004">
    <property type="protein sequence ID" value="SHL38533.1"/>
    <property type="molecule type" value="Genomic_DNA"/>
</dbReference>
<feature type="transmembrane region" description="Helical" evidence="2">
    <location>
        <begin position="179"/>
        <end position="197"/>
    </location>
</feature>
<evidence type="ECO:0000313" key="4">
    <source>
        <dbReference type="EMBL" id="SHL38533.1"/>
    </source>
</evidence>
<name>A0A1M7A792_9ACTN</name>
<keyword evidence="3" id="KW-0732">Signal</keyword>
<feature type="signal peptide" evidence="3">
    <location>
        <begin position="1"/>
        <end position="34"/>
    </location>
</feature>
<evidence type="ECO:0000256" key="3">
    <source>
        <dbReference type="SAM" id="SignalP"/>
    </source>
</evidence>
<keyword evidence="5" id="KW-1185">Reference proteome</keyword>
<organism evidence="4 5">
    <name type="scientific">Actinacidiphila paucisporea</name>
    <dbReference type="NCBI Taxonomy" id="310782"/>
    <lineage>
        <taxon>Bacteria</taxon>
        <taxon>Bacillati</taxon>
        <taxon>Actinomycetota</taxon>
        <taxon>Actinomycetes</taxon>
        <taxon>Kitasatosporales</taxon>
        <taxon>Streptomycetaceae</taxon>
        <taxon>Actinacidiphila</taxon>
    </lineage>
</organism>
<keyword evidence="2" id="KW-1133">Transmembrane helix</keyword>
<dbReference type="NCBIfam" id="TIGR01167">
    <property type="entry name" value="LPXTG_anchor"/>
    <property type="match status" value="1"/>
</dbReference>
<proteinExistence type="predicted"/>
<dbReference type="Proteomes" id="UP000184111">
    <property type="component" value="Unassembled WGS sequence"/>
</dbReference>
<feature type="compositionally biased region" description="Low complexity" evidence="1">
    <location>
        <begin position="139"/>
        <end position="154"/>
    </location>
</feature>
<feature type="compositionally biased region" description="Pro residues" evidence="1">
    <location>
        <begin position="125"/>
        <end position="138"/>
    </location>
</feature>
<evidence type="ECO:0000256" key="1">
    <source>
        <dbReference type="SAM" id="MobiDB-lite"/>
    </source>
</evidence>
<keyword evidence="2" id="KW-0472">Membrane</keyword>
<gene>
    <name evidence="4" type="ORF">SAMN05216499_1044</name>
</gene>
<sequence>MRLTVQGRRRYAAIAATGMAAMIGSAVMAGPASAHTPVWSVTCDSVTVDLTAYNTHATNSVTLTIVGGEGALADNPNFGGAFHYQDALPPHDAPISLHLVVKAGDDAKYDVDQTKVSPVCDKPTTTPPTKPATTPPTTAPQTTTPAPTHTTNAPVVADTTAATGSGDLAETGSSNATPMIAGIAAAVVVVGGGLVFWTRKRGTSAHR</sequence>
<feature type="chain" id="PRO_5009923578" evidence="3">
    <location>
        <begin position="35"/>
        <end position="207"/>
    </location>
</feature>
<keyword evidence="2" id="KW-0812">Transmembrane</keyword>
<dbReference type="NCBIfam" id="NF041528">
    <property type="entry name" value="strep_LAETG"/>
    <property type="match status" value="1"/>
</dbReference>
<evidence type="ECO:0000256" key="2">
    <source>
        <dbReference type="SAM" id="Phobius"/>
    </source>
</evidence>
<accession>A0A1M7A792</accession>
<evidence type="ECO:0000313" key="5">
    <source>
        <dbReference type="Proteomes" id="UP000184111"/>
    </source>
</evidence>
<protein>
    <submittedName>
        <fullName evidence="4">LPXTG-motif cell wall anchor domain-containing protein</fullName>
    </submittedName>
</protein>
<dbReference type="STRING" id="310782.SAMN05216499_1044"/>
<dbReference type="AlphaFoldDB" id="A0A1M7A792"/>
<reference evidence="4 5" key="1">
    <citation type="submission" date="2016-11" db="EMBL/GenBank/DDBJ databases">
        <authorList>
            <person name="Jaros S."/>
            <person name="Januszkiewicz K."/>
            <person name="Wedrychowicz H."/>
        </authorList>
    </citation>
    <scope>NUCLEOTIDE SEQUENCE [LARGE SCALE GENOMIC DNA]</scope>
    <source>
        <strain evidence="4 5">CGMCC 4.2025</strain>
    </source>
</reference>